<evidence type="ECO:0000256" key="3">
    <source>
        <dbReference type="ARBA" id="ARBA00022475"/>
    </source>
</evidence>
<dbReference type="Pfam" id="PF00367">
    <property type="entry name" value="PTS_EIIB"/>
    <property type="match status" value="1"/>
</dbReference>
<feature type="transmembrane region" description="Helical" evidence="12">
    <location>
        <begin position="51"/>
        <end position="73"/>
    </location>
</feature>
<dbReference type="PANTHER" id="PTHR30009:SF4">
    <property type="entry name" value="PTS SYSTEM N-ACETYLGLUCOSAMINE-SPECIFIC EIICBA COMPONENT"/>
    <property type="match status" value="1"/>
</dbReference>
<evidence type="ECO:0000313" key="15">
    <source>
        <dbReference type="EMBL" id="MST58993.1"/>
    </source>
</evidence>
<keyword evidence="2" id="KW-0813">Transport</keyword>
<evidence type="ECO:0000256" key="12">
    <source>
        <dbReference type="SAM" id="Phobius"/>
    </source>
</evidence>
<comment type="subcellular location">
    <subcellularLocation>
        <location evidence="1">Cell membrane</location>
        <topology evidence="1">Multi-pass membrane protein</topology>
    </subcellularLocation>
</comment>
<feature type="transmembrane region" description="Helical" evidence="12">
    <location>
        <begin position="160"/>
        <end position="180"/>
    </location>
</feature>
<feature type="transmembrane region" description="Helical" evidence="12">
    <location>
        <begin position="251"/>
        <end position="272"/>
    </location>
</feature>
<dbReference type="GO" id="GO:0090563">
    <property type="term" value="F:protein-phosphocysteine-sugar phosphotransferase activity"/>
    <property type="evidence" value="ECO:0007669"/>
    <property type="project" value="TreeGrafter"/>
</dbReference>
<dbReference type="InterPro" id="IPR003352">
    <property type="entry name" value="PTS_EIIC"/>
</dbReference>
<feature type="transmembrane region" description="Helical" evidence="12">
    <location>
        <begin position="361"/>
        <end position="383"/>
    </location>
</feature>
<evidence type="ECO:0000256" key="9">
    <source>
        <dbReference type="ARBA" id="ARBA00022989"/>
    </source>
</evidence>
<feature type="transmembrane region" description="Helical" evidence="12">
    <location>
        <begin position="186"/>
        <end position="208"/>
    </location>
</feature>
<evidence type="ECO:0000256" key="8">
    <source>
        <dbReference type="ARBA" id="ARBA00022777"/>
    </source>
</evidence>
<evidence type="ECO:0000259" key="14">
    <source>
        <dbReference type="PROSITE" id="PS51103"/>
    </source>
</evidence>
<evidence type="ECO:0000256" key="2">
    <source>
        <dbReference type="ARBA" id="ARBA00022448"/>
    </source>
</evidence>
<dbReference type="PROSITE" id="PS51103">
    <property type="entry name" value="PTS_EIIC_TYPE_1"/>
    <property type="match status" value="1"/>
</dbReference>
<keyword evidence="4 15" id="KW-0762">Sugar transport</keyword>
<evidence type="ECO:0000256" key="10">
    <source>
        <dbReference type="ARBA" id="ARBA00023136"/>
    </source>
</evidence>
<dbReference type="NCBIfam" id="TIGR00826">
    <property type="entry name" value="EIIB_glc"/>
    <property type="match status" value="1"/>
</dbReference>
<protein>
    <submittedName>
        <fullName evidence="15">PTS glucose transporter subunit IIBC</fullName>
    </submittedName>
</protein>
<dbReference type="Pfam" id="PF02378">
    <property type="entry name" value="PTS_EIIC"/>
    <property type="match status" value="1"/>
</dbReference>
<evidence type="ECO:0000256" key="6">
    <source>
        <dbReference type="ARBA" id="ARBA00022683"/>
    </source>
</evidence>
<dbReference type="InterPro" id="IPR013013">
    <property type="entry name" value="PTS_EIIC_1"/>
</dbReference>
<evidence type="ECO:0000313" key="16">
    <source>
        <dbReference type="Proteomes" id="UP000476055"/>
    </source>
</evidence>
<evidence type="ECO:0000256" key="11">
    <source>
        <dbReference type="PROSITE-ProRule" id="PRU00421"/>
    </source>
</evidence>
<feature type="domain" description="PTS EIIB type-1" evidence="13">
    <location>
        <begin position="412"/>
        <end position="489"/>
    </location>
</feature>
<dbReference type="InterPro" id="IPR050429">
    <property type="entry name" value="PTS_Glucose_EIICBA"/>
</dbReference>
<dbReference type="SUPFAM" id="SSF55604">
    <property type="entry name" value="Glucose permease domain IIB"/>
    <property type="match status" value="1"/>
</dbReference>
<organism evidence="15 16">
    <name type="scientific">Waltera intestinalis</name>
    <dbReference type="NCBI Taxonomy" id="2606635"/>
    <lineage>
        <taxon>Bacteria</taxon>
        <taxon>Bacillati</taxon>
        <taxon>Bacillota</taxon>
        <taxon>Clostridia</taxon>
        <taxon>Lachnospirales</taxon>
        <taxon>Lachnospiraceae</taxon>
        <taxon>Waltera</taxon>
    </lineage>
</organism>
<keyword evidence="8" id="KW-0418">Kinase</keyword>
<feature type="transmembrane region" description="Helical" evidence="12">
    <location>
        <begin position="123"/>
        <end position="140"/>
    </location>
</feature>
<feature type="transmembrane region" description="Helical" evidence="12">
    <location>
        <begin position="85"/>
        <end position="111"/>
    </location>
</feature>
<evidence type="ECO:0000256" key="1">
    <source>
        <dbReference type="ARBA" id="ARBA00004651"/>
    </source>
</evidence>
<keyword evidence="5" id="KW-0808">Transferase</keyword>
<feature type="transmembrane region" description="Helical" evidence="12">
    <location>
        <begin position="284"/>
        <end position="301"/>
    </location>
</feature>
<dbReference type="Gene3D" id="3.30.1360.60">
    <property type="entry name" value="Glucose permease domain IIB"/>
    <property type="match status" value="1"/>
</dbReference>
<dbReference type="GO" id="GO:0008982">
    <property type="term" value="F:protein-N(PI)-phosphohistidine-sugar phosphotransferase activity"/>
    <property type="evidence" value="ECO:0007669"/>
    <property type="project" value="InterPro"/>
</dbReference>
<dbReference type="GO" id="GO:0016301">
    <property type="term" value="F:kinase activity"/>
    <property type="evidence" value="ECO:0007669"/>
    <property type="project" value="UniProtKB-KW"/>
</dbReference>
<dbReference type="EMBL" id="VUMU01000018">
    <property type="protein sequence ID" value="MST58993.1"/>
    <property type="molecule type" value="Genomic_DNA"/>
</dbReference>
<dbReference type="InterPro" id="IPR001996">
    <property type="entry name" value="PTS_IIB_1"/>
</dbReference>
<evidence type="ECO:0000259" key="13">
    <source>
        <dbReference type="PROSITE" id="PS51098"/>
    </source>
</evidence>
<keyword evidence="16" id="KW-1185">Reference proteome</keyword>
<feature type="transmembrane region" description="Helical" evidence="12">
    <location>
        <begin position="12"/>
        <end position="31"/>
    </location>
</feature>
<dbReference type="GO" id="GO:0015764">
    <property type="term" value="P:N-acetylglucosamine transport"/>
    <property type="evidence" value="ECO:0007669"/>
    <property type="project" value="TreeGrafter"/>
</dbReference>
<dbReference type="InterPro" id="IPR036878">
    <property type="entry name" value="Glu_permease_IIB"/>
</dbReference>
<sequence>MKFLQKLGKALMLPVAVLPICGILMGIGYWLCPATMQGGEIQGVANLIGLFLVKAGGALIDNMAILFAIGVGVGMSEKNDGTGAIAALASWLMLTTLLSTGFVTTIMPSIAEDATKTLAFNKIANPFIGIIAGIIGSMCYNKFKDTKLPDWLSFFSGKRCVAIVAGVVSILASVVLLFVWPLLFGGLVALGEAIVGLDVVGAGVYAFLNRLLIPTGLHHALNNVFWFDTIGLGDLQHFWAGETSADVSWSLGMYMSGFFPCMMFGIPGAALAMVKCAKPAKKKAAIGLVASAAICSFICGVTEPFEFAFMFLAPGLYVIYAALYGIFTMITVALGFRAGFSFSAGAMDLLFSSSLPAAQKIWLIIPLGIAAFAVFYFVFLFAIKKWDLKTPGREDDDVEAEKKIELANDDFAAIAATILEGCGGKDNIASIDNCITRLRLEVKDITAVNDKVIKSAGVAGVMKPGKTSVQVIIGPKVQFVADAFSKLCE</sequence>
<dbReference type="PANTHER" id="PTHR30009">
    <property type="entry name" value="CYTOCHROME C-TYPE SYNTHESIS PROTEIN AND PTS TRANSMEMBRANE COMPONENT"/>
    <property type="match status" value="1"/>
</dbReference>
<keyword evidence="3" id="KW-1003">Cell membrane</keyword>
<dbReference type="RefSeq" id="WP_154497819.1">
    <property type="nucleotide sequence ID" value="NZ_VUMU01000018.1"/>
</dbReference>
<evidence type="ECO:0000256" key="5">
    <source>
        <dbReference type="ARBA" id="ARBA00022679"/>
    </source>
</evidence>
<keyword evidence="7 12" id="KW-0812">Transmembrane</keyword>
<dbReference type="PROSITE" id="PS51098">
    <property type="entry name" value="PTS_EIIB_TYPE_1"/>
    <property type="match status" value="1"/>
</dbReference>
<name>A0A6L5YLY2_9FIRM</name>
<proteinExistence type="predicted"/>
<accession>A0A6L5YLY2</accession>
<dbReference type="FunFam" id="3.30.1360.60:FF:000001">
    <property type="entry name" value="PTS system glucose-specific IIBC component PtsG"/>
    <property type="match status" value="1"/>
</dbReference>
<comment type="caution">
    <text evidence="15">The sequence shown here is derived from an EMBL/GenBank/DDBJ whole genome shotgun (WGS) entry which is preliminary data.</text>
</comment>
<dbReference type="PROSITE" id="PS01035">
    <property type="entry name" value="PTS_EIIB_TYPE_1_CYS"/>
    <property type="match status" value="1"/>
</dbReference>
<keyword evidence="9 12" id="KW-1133">Transmembrane helix</keyword>
<dbReference type="GO" id="GO:0005886">
    <property type="term" value="C:plasma membrane"/>
    <property type="evidence" value="ECO:0007669"/>
    <property type="project" value="UniProtKB-SubCell"/>
</dbReference>
<dbReference type="CDD" id="cd00212">
    <property type="entry name" value="PTS_IIB_glc"/>
    <property type="match status" value="1"/>
</dbReference>
<feature type="domain" description="PTS EIIC type-1" evidence="14">
    <location>
        <begin position="1"/>
        <end position="395"/>
    </location>
</feature>
<evidence type="ECO:0000256" key="7">
    <source>
        <dbReference type="ARBA" id="ARBA00022692"/>
    </source>
</evidence>
<keyword evidence="6" id="KW-0598">Phosphotransferase system</keyword>
<dbReference type="AlphaFoldDB" id="A0A6L5YLY2"/>
<gene>
    <name evidence="15" type="ORF">FYJ59_12255</name>
</gene>
<keyword evidence="10 12" id="KW-0472">Membrane</keyword>
<reference evidence="15 16" key="1">
    <citation type="submission" date="2019-08" db="EMBL/GenBank/DDBJ databases">
        <title>In-depth cultivation of the pig gut microbiome towards novel bacterial diversity and tailored functional studies.</title>
        <authorList>
            <person name="Wylensek D."/>
            <person name="Hitch T.C.A."/>
            <person name="Clavel T."/>
        </authorList>
    </citation>
    <scope>NUCLEOTIDE SEQUENCE [LARGE SCALE GENOMIC DNA]</scope>
    <source>
        <strain evidence="15 16">WCA3-601-WT-6H</strain>
    </source>
</reference>
<feature type="active site" description="Phosphocysteine intermediate; for EIIB activity" evidence="11">
    <location>
        <position position="434"/>
    </location>
</feature>
<dbReference type="Proteomes" id="UP000476055">
    <property type="component" value="Unassembled WGS sequence"/>
</dbReference>
<dbReference type="InterPro" id="IPR018113">
    <property type="entry name" value="PTrfase_EIIB_Cys"/>
</dbReference>
<evidence type="ECO:0000256" key="4">
    <source>
        <dbReference type="ARBA" id="ARBA00022597"/>
    </source>
</evidence>
<dbReference type="GO" id="GO:0009401">
    <property type="term" value="P:phosphoenolpyruvate-dependent sugar phosphotransferase system"/>
    <property type="evidence" value="ECO:0007669"/>
    <property type="project" value="UniProtKB-KW"/>
</dbReference>